<dbReference type="SUPFAM" id="SSF51905">
    <property type="entry name" value="FAD/NAD(P)-binding domain"/>
    <property type="match status" value="1"/>
</dbReference>
<proteinExistence type="predicted"/>
<dbReference type="PANTHER" id="PTHR43734">
    <property type="entry name" value="PHYTOENE DESATURASE"/>
    <property type="match status" value="1"/>
</dbReference>
<evidence type="ECO:0000313" key="3">
    <source>
        <dbReference type="Proteomes" id="UP000569951"/>
    </source>
</evidence>
<name>A0A841I0U7_9DEIO</name>
<dbReference type="EMBL" id="JACHHG010000004">
    <property type="protein sequence ID" value="MBB6098060.1"/>
    <property type="molecule type" value="Genomic_DNA"/>
</dbReference>
<evidence type="ECO:0000256" key="1">
    <source>
        <dbReference type="ARBA" id="ARBA00023002"/>
    </source>
</evidence>
<dbReference type="PANTHER" id="PTHR43734:SF7">
    <property type="entry name" value="4,4'-DIAPONEUROSPORENE OXYGENASE"/>
    <property type="match status" value="1"/>
</dbReference>
<dbReference type="Pfam" id="PF13450">
    <property type="entry name" value="NAD_binding_8"/>
    <property type="match status" value="1"/>
</dbReference>
<dbReference type="RefSeq" id="WP_183986088.1">
    <property type="nucleotide sequence ID" value="NZ_JACHHG010000004.1"/>
</dbReference>
<dbReference type="GO" id="GO:0016491">
    <property type="term" value="F:oxidoreductase activity"/>
    <property type="evidence" value="ECO:0007669"/>
    <property type="project" value="UniProtKB-KW"/>
</dbReference>
<sequence>MRTVVIGGGLAGLASAALAARRGERVLLLEQDRLGGKSARVRVSGQTVDTGPSLVSFPQVWRDLEARLLADLPVAERDAARVDFLPLPGLGVHHYQDQALELPLPPGHPLYAAWQGYLERQRPLAAPIARLLVTPPGLRPEFLRASAALAAEYGLRLRADRYLDALGLPEPLRAAIGVHSFNGGLGPERASALYASLPGAMLAAPGGVVAPRGGVYTLTLFLEAQARRLGADLRAGWTVRAIDRARRVVQARAPGGRLEEFAYDRVISAVDEGRTRVLLGGPAQPPARLTCSGVAIYAALREPLEAPLPRASVVLPDDLRAMSDALARLEEPQQTMALVHHDPPGELYPDNDRTVLSVLLTAPANGRRYDLESGWVRAQLRRISRVLGLRAPLEELLRAPAVLTPADYAAGGAWGGAIYGRVRPLWQAGPFHRPGYLEGGVWQVGTSVHPGGGIPGVLGGALIADALMSGRGRR</sequence>
<dbReference type="InterPro" id="IPR036188">
    <property type="entry name" value="FAD/NAD-bd_sf"/>
</dbReference>
<protein>
    <submittedName>
        <fullName evidence="2">Phytoene dehydrogenase-like protein</fullName>
    </submittedName>
</protein>
<reference evidence="2 3" key="1">
    <citation type="submission" date="2020-08" db="EMBL/GenBank/DDBJ databases">
        <title>Genomic Encyclopedia of Type Strains, Phase IV (KMG-IV): sequencing the most valuable type-strain genomes for metagenomic binning, comparative biology and taxonomic classification.</title>
        <authorList>
            <person name="Goeker M."/>
        </authorList>
    </citation>
    <scope>NUCLEOTIDE SEQUENCE [LARGE SCALE GENOMIC DNA]</scope>
    <source>
        <strain evidence="2 3">DSM 21458</strain>
    </source>
</reference>
<dbReference type="Gene3D" id="3.50.50.60">
    <property type="entry name" value="FAD/NAD(P)-binding domain"/>
    <property type="match status" value="2"/>
</dbReference>
<keyword evidence="3" id="KW-1185">Reference proteome</keyword>
<gene>
    <name evidence="2" type="ORF">HNR42_001483</name>
</gene>
<keyword evidence="1" id="KW-0560">Oxidoreductase</keyword>
<dbReference type="Gene3D" id="3.90.660.20">
    <property type="entry name" value="Protoporphyrinogen oxidase, mitochondrial, domain 2"/>
    <property type="match status" value="1"/>
</dbReference>
<organism evidence="2 3">
    <name type="scientific">Deinobacterium chartae</name>
    <dbReference type="NCBI Taxonomy" id="521158"/>
    <lineage>
        <taxon>Bacteria</taxon>
        <taxon>Thermotogati</taxon>
        <taxon>Deinococcota</taxon>
        <taxon>Deinococci</taxon>
        <taxon>Deinococcales</taxon>
        <taxon>Deinococcaceae</taxon>
        <taxon>Deinobacterium</taxon>
    </lineage>
</organism>
<dbReference type="Proteomes" id="UP000569951">
    <property type="component" value="Unassembled WGS sequence"/>
</dbReference>
<evidence type="ECO:0000313" key="2">
    <source>
        <dbReference type="EMBL" id="MBB6098060.1"/>
    </source>
</evidence>
<dbReference type="AlphaFoldDB" id="A0A841I0U7"/>
<accession>A0A841I0U7</accession>
<comment type="caution">
    <text evidence="2">The sequence shown here is derived from an EMBL/GenBank/DDBJ whole genome shotgun (WGS) entry which is preliminary data.</text>
</comment>